<feature type="binding site" description="axial binding residue" evidence="9">
    <location>
        <position position="222"/>
    </location>
    <ligand>
        <name>heme c</name>
        <dbReference type="ChEBI" id="CHEBI:61717"/>
        <label>2</label>
    </ligand>
    <ligandPart>
        <name>Fe</name>
        <dbReference type="ChEBI" id="CHEBI:18248"/>
    </ligandPart>
</feature>
<dbReference type="InterPro" id="IPR050597">
    <property type="entry name" value="Cytochrome_c_Oxidase_Subunit"/>
</dbReference>
<proteinExistence type="predicted"/>
<keyword evidence="5" id="KW-0574">Periplasm</keyword>
<dbReference type="PANTHER" id="PTHR33751">
    <property type="entry name" value="CBB3-TYPE CYTOCHROME C OXIDASE SUBUNIT FIXP"/>
    <property type="match status" value="1"/>
</dbReference>
<evidence type="ECO:0000256" key="1">
    <source>
        <dbReference type="ARBA" id="ARBA00004418"/>
    </source>
</evidence>
<evidence type="ECO:0000256" key="10">
    <source>
        <dbReference type="SAM" id="MobiDB-lite"/>
    </source>
</evidence>
<evidence type="ECO:0000313" key="13">
    <source>
        <dbReference type="EMBL" id="PTA68229.1"/>
    </source>
</evidence>
<feature type="signal peptide" evidence="11">
    <location>
        <begin position="1"/>
        <end position="26"/>
    </location>
</feature>
<dbReference type="SUPFAM" id="SSF46626">
    <property type="entry name" value="Cytochrome c"/>
    <property type="match status" value="2"/>
</dbReference>
<dbReference type="GO" id="GO:0020037">
    <property type="term" value="F:heme binding"/>
    <property type="evidence" value="ECO:0007669"/>
    <property type="project" value="InterPro"/>
</dbReference>
<dbReference type="Pfam" id="PF13442">
    <property type="entry name" value="Cytochrome_CBB3"/>
    <property type="match status" value="1"/>
</dbReference>
<dbReference type="GO" id="GO:0009055">
    <property type="term" value="F:electron transfer activity"/>
    <property type="evidence" value="ECO:0007669"/>
    <property type="project" value="InterPro"/>
</dbReference>
<keyword evidence="7 9" id="KW-0408">Iron</keyword>
<evidence type="ECO:0000313" key="14">
    <source>
        <dbReference type="Proteomes" id="UP000240317"/>
    </source>
</evidence>
<evidence type="ECO:0000256" key="2">
    <source>
        <dbReference type="ARBA" id="ARBA00022448"/>
    </source>
</evidence>
<evidence type="ECO:0000256" key="8">
    <source>
        <dbReference type="PIRSR" id="PIRSR000005-1"/>
    </source>
</evidence>
<feature type="binding site" description="axial binding residue" evidence="9">
    <location>
        <position position="56"/>
    </location>
    <ligand>
        <name>heme c</name>
        <dbReference type="ChEBI" id="CHEBI:61717"/>
        <label>1</label>
    </ligand>
    <ligandPart>
        <name>Fe</name>
        <dbReference type="ChEBI" id="CHEBI:18248"/>
    </ligandPart>
</feature>
<dbReference type="Proteomes" id="UP000240317">
    <property type="component" value="Unassembled WGS sequence"/>
</dbReference>
<dbReference type="InterPro" id="IPR024167">
    <property type="entry name" value="Cytochrome_c4-like"/>
</dbReference>
<comment type="caution">
    <text evidence="13">The sequence shown here is derived from an EMBL/GenBank/DDBJ whole genome shotgun (WGS) entry which is preliminary data.</text>
</comment>
<keyword evidence="11" id="KW-0732">Signal</keyword>
<dbReference type="PANTHER" id="PTHR33751:SF9">
    <property type="entry name" value="CYTOCHROME C4"/>
    <property type="match status" value="1"/>
</dbReference>
<dbReference type="InterPro" id="IPR036909">
    <property type="entry name" value="Cyt_c-like_dom_sf"/>
</dbReference>
<evidence type="ECO:0000256" key="9">
    <source>
        <dbReference type="PIRSR" id="PIRSR000005-2"/>
    </source>
</evidence>
<keyword evidence="6" id="KW-0249">Electron transport</keyword>
<accession>A0A2T3W8K6</accession>
<dbReference type="Gene3D" id="1.10.760.10">
    <property type="entry name" value="Cytochrome c-like domain"/>
    <property type="match status" value="2"/>
</dbReference>
<feature type="binding site" description="covalent" evidence="8">
    <location>
        <position position="52"/>
    </location>
    <ligand>
        <name>heme c</name>
        <dbReference type="ChEBI" id="CHEBI:61717"/>
        <label>1</label>
    </ligand>
</feature>
<sequence length="245" mass="23972">MGTLSPSVRLLAAGLSALLLAPVVLAQTAPAPGTLQAGPANAARGAALSGSCAGCHRAGGRAPDLTGRPAAQTQAALVAYRSGTRQHPVMQGVAARLSDQDIVDLAAHYAQAGGAPAAPPAATPSTPPAAPPATTPPAPATPPPAATPTAPATPLARGKALYLDGDPARNILACAVCHGETGQGADDLGIPSLVGLGEAATLAAMKTYRAMPPVGIAYPDAMRIALKPMTDADLAAVAAYVGTLK</sequence>
<comment type="subcellular location">
    <subcellularLocation>
        <location evidence="1">Periplasm</location>
    </subcellularLocation>
</comment>
<dbReference type="RefSeq" id="WP_107137823.1">
    <property type="nucleotide sequence ID" value="NZ_PYSV01000007.1"/>
</dbReference>
<dbReference type="PIRSF" id="PIRSF000005">
    <property type="entry name" value="Cytochrome_c4"/>
    <property type="match status" value="1"/>
</dbReference>
<feature type="domain" description="Cytochrome c" evidence="12">
    <location>
        <begin position="153"/>
        <end position="245"/>
    </location>
</feature>
<evidence type="ECO:0000256" key="11">
    <source>
        <dbReference type="SAM" id="SignalP"/>
    </source>
</evidence>
<feature type="binding site" description="axial binding residue" evidence="9">
    <location>
        <position position="90"/>
    </location>
    <ligand>
        <name>heme c</name>
        <dbReference type="ChEBI" id="CHEBI:61717"/>
        <label>1</label>
    </ligand>
    <ligandPart>
        <name>Fe</name>
        <dbReference type="ChEBI" id="CHEBI:18248"/>
    </ligandPart>
</feature>
<evidence type="ECO:0000259" key="12">
    <source>
        <dbReference type="PROSITE" id="PS51007"/>
    </source>
</evidence>
<dbReference type="Pfam" id="PF00034">
    <property type="entry name" value="Cytochrom_C"/>
    <property type="match status" value="1"/>
</dbReference>
<protein>
    <submittedName>
        <fullName evidence="13">Cytochrome C</fullName>
    </submittedName>
</protein>
<reference evidence="13 14" key="1">
    <citation type="submission" date="2018-03" db="EMBL/GenBank/DDBJ databases">
        <title>Draft genome of Deinococcus sp. OD32.</title>
        <authorList>
            <person name="Wang X.-P."/>
            <person name="Du Z.-J."/>
        </authorList>
    </citation>
    <scope>NUCLEOTIDE SEQUENCE [LARGE SCALE GENOMIC DNA]</scope>
    <source>
        <strain evidence="13 14">OD32</strain>
    </source>
</reference>
<evidence type="ECO:0000256" key="3">
    <source>
        <dbReference type="ARBA" id="ARBA00022617"/>
    </source>
</evidence>
<evidence type="ECO:0000256" key="6">
    <source>
        <dbReference type="ARBA" id="ARBA00022982"/>
    </source>
</evidence>
<dbReference type="InterPro" id="IPR009056">
    <property type="entry name" value="Cyt_c-like_dom"/>
</dbReference>
<feature type="region of interest" description="Disordered" evidence="10">
    <location>
        <begin position="113"/>
        <end position="153"/>
    </location>
</feature>
<dbReference type="PROSITE" id="PS51007">
    <property type="entry name" value="CYTC"/>
    <property type="match status" value="2"/>
</dbReference>
<dbReference type="GO" id="GO:0005506">
    <property type="term" value="F:iron ion binding"/>
    <property type="evidence" value="ECO:0007669"/>
    <property type="project" value="InterPro"/>
</dbReference>
<keyword evidence="4 9" id="KW-0479">Metal-binding</keyword>
<dbReference type="AlphaFoldDB" id="A0A2T3W8K6"/>
<keyword evidence="2" id="KW-0813">Transport</keyword>
<organism evidence="13 14">
    <name type="scientific">Deinococcus arcticus</name>
    <dbReference type="NCBI Taxonomy" id="2136176"/>
    <lineage>
        <taxon>Bacteria</taxon>
        <taxon>Thermotogati</taxon>
        <taxon>Deinococcota</taxon>
        <taxon>Deinococci</taxon>
        <taxon>Deinococcales</taxon>
        <taxon>Deinococcaceae</taxon>
        <taxon>Deinococcus</taxon>
    </lineage>
</organism>
<keyword evidence="14" id="KW-1185">Reference proteome</keyword>
<feature type="domain" description="Cytochrome c" evidence="12">
    <location>
        <begin position="40"/>
        <end position="113"/>
    </location>
</feature>
<feature type="binding site" description="axial binding residue" evidence="9">
    <location>
        <position position="178"/>
    </location>
    <ligand>
        <name>heme c</name>
        <dbReference type="ChEBI" id="CHEBI:61717"/>
        <label>2</label>
    </ligand>
    <ligandPart>
        <name>Fe</name>
        <dbReference type="ChEBI" id="CHEBI:18248"/>
    </ligandPart>
</feature>
<dbReference type="EMBL" id="PYSV01000007">
    <property type="protein sequence ID" value="PTA68229.1"/>
    <property type="molecule type" value="Genomic_DNA"/>
</dbReference>
<dbReference type="GO" id="GO:0042597">
    <property type="term" value="C:periplasmic space"/>
    <property type="evidence" value="ECO:0007669"/>
    <property type="project" value="UniProtKB-SubCell"/>
</dbReference>
<feature type="chain" id="PRO_5015420816" evidence="11">
    <location>
        <begin position="27"/>
        <end position="245"/>
    </location>
</feature>
<evidence type="ECO:0000256" key="4">
    <source>
        <dbReference type="ARBA" id="ARBA00022723"/>
    </source>
</evidence>
<comment type="PTM">
    <text evidence="8">Binds 2 heme c groups covalently per subunit.</text>
</comment>
<feature type="compositionally biased region" description="Pro residues" evidence="10">
    <location>
        <begin position="117"/>
        <end position="146"/>
    </location>
</feature>
<name>A0A2T3W8K6_9DEIO</name>
<dbReference type="OrthoDB" id="9773456at2"/>
<keyword evidence="3 8" id="KW-0349">Heme</keyword>
<gene>
    <name evidence="13" type="ORF">C8263_09240</name>
</gene>
<feature type="binding site" description="covalent" evidence="8">
    <location>
        <position position="55"/>
    </location>
    <ligand>
        <name>heme c</name>
        <dbReference type="ChEBI" id="CHEBI:61717"/>
        <label>1</label>
    </ligand>
</feature>
<feature type="binding site" description="covalent" evidence="8">
    <location>
        <position position="174"/>
    </location>
    <ligand>
        <name>heme c</name>
        <dbReference type="ChEBI" id="CHEBI:61717"/>
        <label>2</label>
    </ligand>
</feature>
<evidence type="ECO:0000256" key="5">
    <source>
        <dbReference type="ARBA" id="ARBA00022764"/>
    </source>
</evidence>
<evidence type="ECO:0000256" key="7">
    <source>
        <dbReference type="ARBA" id="ARBA00023004"/>
    </source>
</evidence>
<feature type="binding site" description="covalent" evidence="8">
    <location>
        <position position="177"/>
    </location>
    <ligand>
        <name>heme c</name>
        <dbReference type="ChEBI" id="CHEBI:61717"/>
        <label>2</label>
    </ligand>
</feature>